<evidence type="ECO:0000256" key="6">
    <source>
        <dbReference type="SAM" id="Coils"/>
    </source>
</evidence>
<evidence type="ECO:0000313" key="9">
    <source>
        <dbReference type="EMBL" id="WXB93720.1"/>
    </source>
</evidence>
<keyword evidence="3" id="KW-0731">Sigma factor</keyword>
<feature type="coiled-coil region" evidence="6">
    <location>
        <begin position="111"/>
        <end position="174"/>
    </location>
</feature>
<dbReference type="Pfam" id="PF08281">
    <property type="entry name" value="Sigma70_r4_2"/>
    <property type="match status" value="1"/>
</dbReference>
<feature type="domain" description="RNA polymerase sigma factor 70 region 4 type 2" evidence="8">
    <location>
        <begin position="116"/>
        <end position="168"/>
    </location>
</feature>
<evidence type="ECO:0000313" key="10">
    <source>
        <dbReference type="Proteomes" id="UP001387364"/>
    </source>
</evidence>
<evidence type="ECO:0000259" key="8">
    <source>
        <dbReference type="Pfam" id="PF08281"/>
    </source>
</evidence>
<dbReference type="InterPro" id="IPR013249">
    <property type="entry name" value="RNA_pol_sigma70_r4_t2"/>
</dbReference>
<name>A0ABZ2N8V2_9BACI</name>
<dbReference type="NCBIfam" id="TIGR02937">
    <property type="entry name" value="sigma70-ECF"/>
    <property type="match status" value="1"/>
</dbReference>
<dbReference type="Proteomes" id="UP001387364">
    <property type="component" value="Chromosome"/>
</dbReference>
<keyword evidence="10" id="KW-1185">Reference proteome</keyword>
<gene>
    <name evidence="9" type="ORF">WDJ61_03465</name>
</gene>
<evidence type="ECO:0000256" key="2">
    <source>
        <dbReference type="ARBA" id="ARBA00023015"/>
    </source>
</evidence>
<dbReference type="Pfam" id="PF04542">
    <property type="entry name" value="Sigma70_r2"/>
    <property type="match status" value="1"/>
</dbReference>
<dbReference type="Gene3D" id="1.10.10.10">
    <property type="entry name" value="Winged helix-like DNA-binding domain superfamily/Winged helix DNA-binding domain"/>
    <property type="match status" value="1"/>
</dbReference>
<dbReference type="InterPro" id="IPR007627">
    <property type="entry name" value="RNA_pol_sigma70_r2"/>
</dbReference>
<keyword evidence="5" id="KW-0804">Transcription</keyword>
<evidence type="ECO:0000259" key="7">
    <source>
        <dbReference type="Pfam" id="PF04542"/>
    </source>
</evidence>
<dbReference type="Gene3D" id="1.10.1740.10">
    <property type="match status" value="1"/>
</dbReference>
<dbReference type="RefSeq" id="WP_338753181.1">
    <property type="nucleotide sequence ID" value="NZ_CP147404.1"/>
</dbReference>
<keyword evidence="6" id="KW-0175">Coiled coil</keyword>
<sequence length="174" mass="20467">MDDELIVKHISKKKDIGLQLLIEHYAGLITAIVRKQLGNVNMYEEECINDVLLAIWNNIGSFDKKKNSFKNWVAAISKYKAIDYKRRYMKNQQNMSLTEVEHQLATPSSLQQEIQEAVEELLHHLNEKDRELFKQYYLEDIQLETIADSNQTTIKNLYNRLSRGRKKIKKAVQQ</sequence>
<keyword evidence="4" id="KW-0238">DNA-binding</keyword>
<dbReference type="InterPro" id="IPR013324">
    <property type="entry name" value="RNA_pol_sigma_r3/r4-like"/>
</dbReference>
<accession>A0ABZ2N8V2</accession>
<comment type="similarity">
    <text evidence="1">Belongs to the sigma-70 factor family. ECF subfamily.</text>
</comment>
<dbReference type="PANTHER" id="PTHR43133:SF8">
    <property type="entry name" value="RNA POLYMERASE SIGMA FACTOR HI_1459-RELATED"/>
    <property type="match status" value="1"/>
</dbReference>
<reference evidence="9 10" key="1">
    <citation type="submission" date="2024-02" db="EMBL/GenBank/DDBJ databases">
        <title>Seven novel Bacillus-like species.</title>
        <authorList>
            <person name="Liu G."/>
        </authorList>
    </citation>
    <scope>NUCLEOTIDE SEQUENCE [LARGE SCALE GENOMIC DNA]</scope>
    <source>
        <strain evidence="9 10">FJAT-52991</strain>
    </source>
</reference>
<evidence type="ECO:0000256" key="1">
    <source>
        <dbReference type="ARBA" id="ARBA00010641"/>
    </source>
</evidence>
<dbReference type="InterPro" id="IPR039425">
    <property type="entry name" value="RNA_pol_sigma-70-like"/>
</dbReference>
<evidence type="ECO:0000256" key="3">
    <source>
        <dbReference type="ARBA" id="ARBA00023082"/>
    </source>
</evidence>
<keyword evidence="2" id="KW-0805">Transcription regulation</keyword>
<dbReference type="PANTHER" id="PTHR43133">
    <property type="entry name" value="RNA POLYMERASE ECF-TYPE SIGMA FACTO"/>
    <property type="match status" value="1"/>
</dbReference>
<dbReference type="InterPro" id="IPR036388">
    <property type="entry name" value="WH-like_DNA-bd_sf"/>
</dbReference>
<protein>
    <submittedName>
        <fullName evidence="9">Sigma-70 family RNA polymerase sigma factor</fullName>
    </submittedName>
</protein>
<evidence type="ECO:0000256" key="5">
    <source>
        <dbReference type="ARBA" id="ARBA00023163"/>
    </source>
</evidence>
<dbReference type="SUPFAM" id="SSF88946">
    <property type="entry name" value="Sigma2 domain of RNA polymerase sigma factors"/>
    <property type="match status" value="1"/>
</dbReference>
<proteinExistence type="inferred from homology"/>
<dbReference type="InterPro" id="IPR014284">
    <property type="entry name" value="RNA_pol_sigma-70_dom"/>
</dbReference>
<dbReference type="InterPro" id="IPR013325">
    <property type="entry name" value="RNA_pol_sigma_r2"/>
</dbReference>
<evidence type="ECO:0000256" key="4">
    <source>
        <dbReference type="ARBA" id="ARBA00023125"/>
    </source>
</evidence>
<dbReference type="SUPFAM" id="SSF88659">
    <property type="entry name" value="Sigma3 and sigma4 domains of RNA polymerase sigma factors"/>
    <property type="match status" value="1"/>
</dbReference>
<organism evidence="9 10">
    <name type="scientific">Bacillus kandeliae</name>
    <dbReference type="NCBI Taxonomy" id="3129297"/>
    <lineage>
        <taxon>Bacteria</taxon>
        <taxon>Bacillati</taxon>
        <taxon>Bacillota</taxon>
        <taxon>Bacilli</taxon>
        <taxon>Bacillales</taxon>
        <taxon>Bacillaceae</taxon>
        <taxon>Bacillus</taxon>
    </lineage>
</organism>
<dbReference type="EMBL" id="CP147404">
    <property type="protein sequence ID" value="WXB93720.1"/>
    <property type="molecule type" value="Genomic_DNA"/>
</dbReference>
<feature type="domain" description="RNA polymerase sigma-70 region 2" evidence="7">
    <location>
        <begin position="21"/>
        <end position="87"/>
    </location>
</feature>